<keyword evidence="1" id="KW-0472">Membrane</keyword>
<evidence type="ECO:0000256" key="1">
    <source>
        <dbReference type="SAM" id="Phobius"/>
    </source>
</evidence>
<organism evidence="2 3">
    <name type="scientific">Sphingobium nicotianae</name>
    <dbReference type="NCBI Taxonomy" id="2782607"/>
    <lineage>
        <taxon>Bacteria</taxon>
        <taxon>Pseudomonadati</taxon>
        <taxon>Pseudomonadota</taxon>
        <taxon>Alphaproteobacteria</taxon>
        <taxon>Sphingomonadales</taxon>
        <taxon>Sphingomonadaceae</taxon>
        <taxon>Sphingobium</taxon>
    </lineage>
</organism>
<accession>A0A9X1DEI0</accession>
<feature type="transmembrane region" description="Helical" evidence="1">
    <location>
        <begin position="14"/>
        <end position="35"/>
    </location>
</feature>
<name>A0A9X1DEI0_9SPHN</name>
<reference evidence="2" key="1">
    <citation type="submission" date="2021-05" db="EMBL/GenBank/DDBJ databases">
        <title>Genome of Sphingobium sp. strain.</title>
        <authorList>
            <person name="Fan R."/>
        </authorList>
    </citation>
    <scope>NUCLEOTIDE SEQUENCE</scope>
    <source>
        <strain evidence="2">H33</strain>
    </source>
</reference>
<gene>
    <name evidence="2" type="ORF">KK488_14050</name>
</gene>
<evidence type="ECO:0000313" key="3">
    <source>
        <dbReference type="Proteomes" id="UP001138757"/>
    </source>
</evidence>
<dbReference type="EMBL" id="JAHGAW010000009">
    <property type="protein sequence ID" value="MBT2188073.1"/>
    <property type="molecule type" value="Genomic_DNA"/>
</dbReference>
<keyword evidence="3" id="KW-1185">Reference proteome</keyword>
<dbReference type="RefSeq" id="WP_214624331.1">
    <property type="nucleotide sequence ID" value="NZ_JAHGAW010000009.1"/>
</dbReference>
<dbReference type="Proteomes" id="UP001138757">
    <property type="component" value="Unassembled WGS sequence"/>
</dbReference>
<evidence type="ECO:0000313" key="2">
    <source>
        <dbReference type="EMBL" id="MBT2188073.1"/>
    </source>
</evidence>
<sequence>MSESVKPTIGLRGVPSWIIVAVCLVLVALGAFIYWNTGQERDKDQALARVVLEAPTLASEDALKKCFAGEDGGGGGLLPNADKAWKDTASGDRGYSPPRHLFIDLIPASSGFTVRVLTRDGAALSADDRKIAQRCIGE</sequence>
<dbReference type="AlphaFoldDB" id="A0A9X1DEI0"/>
<comment type="caution">
    <text evidence="2">The sequence shown here is derived from an EMBL/GenBank/DDBJ whole genome shotgun (WGS) entry which is preliminary data.</text>
</comment>
<protein>
    <submittedName>
        <fullName evidence="2">Uncharacterized protein</fullName>
    </submittedName>
</protein>
<keyword evidence="1" id="KW-1133">Transmembrane helix</keyword>
<proteinExistence type="predicted"/>
<keyword evidence="1" id="KW-0812">Transmembrane</keyword>